<dbReference type="EMBL" id="BK015070">
    <property type="protein sequence ID" value="DAD89800.1"/>
    <property type="molecule type" value="Genomic_DNA"/>
</dbReference>
<name>A0A8S5N680_9CAUD</name>
<protein>
    <recommendedName>
        <fullName evidence="2">DUF1353 domain-containing protein</fullName>
    </recommendedName>
</protein>
<dbReference type="InterPro" id="IPR010767">
    <property type="entry name" value="Phage_CGC-2007_Cje0229"/>
</dbReference>
<dbReference type="Pfam" id="PF07087">
    <property type="entry name" value="DUF1353"/>
    <property type="match status" value="1"/>
</dbReference>
<organism evidence="1">
    <name type="scientific">Myoviridae sp. ctsip2</name>
    <dbReference type="NCBI Taxonomy" id="2826705"/>
    <lineage>
        <taxon>Viruses</taxon>
        <taxon>Duplodnaviria</taxon>
        <taxon>Heunggongvirae</taxon>
        <taxon>Uroviricota</taxon>
        <taxon>Caudoviricetes</taxon>
    </lineage>
</organism>
<evidence type="ECO:0008006" key="2">
    <source>
        <dbReference type="Google" id="ProtNLM"/>
    </source>
</evidence>
<evidence type="ECO:0000313" key="1">
    <source>
        <dbReference type="EMBL" id="DAD89800.1"/>
    </source>
</evidence>
<sequence length="134" mass="15693">MEIGYNFDHEIEYNCKDRRKPFRIIRGVVVSYKQGVKAHPFMIPKGFISDGCSIPKPLRFLLGCPHTPEYVPASIIHDYLLAYPEIVKYDRKTASTIFFHALLKEDVCPVQAVIMYLAVDVWQRVKNFWTEKWV</sequence>
<reference evidence="1" key="1">
    <citation type="journal article" date="2021" name="Proc. Natl. Acad. Sci. U.S.A.">
        <title>A Catalog of Tens of Thousands of Viruses from Human Metagenomes Reveals Hidden Associations with Chronic Diseases.</title>
        <authorList>
            <person name="Tisza M.J."/>
            <person name="Buck C.B."/>
        </authorList>
    </citation>
    <scope>NUCLEOTIDE SEQUENCE</scope>
    <source>
        <strain evidence="1">Ctsip2</strain>
    </source>
</reference>
<accession>A0A8S5N680</accession>
<proteinExistence type="predicted"/>